<reference evidence="1" key="1">
    <citation type="submission" date="2020-10" db="EMBL/GenBank/DDBJ databases">
        <authorList>
            <person name="Gilroy R."/>
        </authorList>
    </citation>
    <scope>NUCLEOTIDE SEQUENCE</scope>
    <source>
        <strain evidence="1">CHK195-12923</strain>
    </source>
</reference>
<organism evidence="1 2">
    <name type="scientific">Candidatus Coproplasma excrementigallinarum</name>
    <dbReference type="NCBI Taxonomy" id="2840747"/>
    <lineage>
        <taxon>Bacteria</taxon>
        <taxon>Bacillati</taxon>
        <taxon>Bacillota</taxon>
        <taxon>Clostridia</taxon>
        <taxon>Eubacteriales</taxon>
        <taxon>Candidatus Coproplasma</taxon>
    </lineage>
</organism>
<comment type="caution">
    <text evidence="1">The sequence shown here is derived from an EMBL/GenBank/DDBJ whole genome shotgun (WGS) entry which is preliminary data.</text>
</comment>
<evidence type="ECO:0000313" key="2">
    <source>
        <dbReference type="Proteomes" id="UP000824110"/>
    </source>
</evidence>
<accession>A0A9D1MKC6</accession>
<dbReference type="Proteomes" id="UP000824110">
    <property type="component" value="Unassembled WGS sequence"/>
</dbReference>
<protein>
    <recommendedName>
        <fullName evidence="3">Plasmid mobilization relaxosome protein MobC</fullName>
    </recommendedName>
</protein>
<sequence length="127" mass="14431">MLSPKTPLQTKKQLFGGATIEKKTVKRNRPITYSFRVSERERRIIDEKVKTSGLSRTDFLIRALTDKPVSVIANGGEILQELKRQGNNLNQAVRNCYFYPDEKDKVLSAAAECKRAYRTLLSVLGEN</sequence>
<gene>
    <name evidence="1" type="ORF">IAB69_03210</name>
</gene>
<proteinExistence type="predicted"/>
<evidence type="ECO:0000313" key="1">
    <source>
        <dbReference type="EMBL" id="HIU61638.1"/>
    </source>
</evidence>
<dbReference type="AlphaFoldDB" id="A0A9D1MKC6"/>
<dbReference type="EMBL" id="DVNE01000030">
    <property type="protein sequence ID" value="HIU61638.1"/>
    <property type="molecule type" value="Genomic_DNA"/>
</dbReference>
<dbReference type="InterPro" id="IPR053842">
    <property type="entry name" value="NikA-like"/>
</dbReference>
<evidence type="ECO:0008006" key="3">
    <source>
        <dbReference type="Google" id="ProtNLM"/>
    </source>
</evidence>
<dbReference type="Pfam" id="PF21983">
    <property type="entry name" value="NikA-like"/>
    <property type="match status" value="1"/>
</dbReference>
<reference evidence="1" key="2">
    <citation type="journal article" date="2021" name="PeerJ">
        <title>Extensive microbial diversity within the chicken gut microbiome revealed by metagenomics and culture.</title>
        <authorList>
            <person name="Gilroy R."/>
            <person name="Ravi A."/>
            <person name="Getino M."/>
            <person name="Pursley I."/>
            <person name="Horton D.L."/>
            <person name="Alikhan N.F."/>
            <person name="Baker D."/>
            <person name="Gharbi K."/>
            <person name="Hall N."/>
            <person name="Watson M."/>
            <person name="Adriaenssens E.M."/>
            <person name="Foster-Nyarko E."/>
            <person name="Jarju S."/>
            <person name="Secka A."/>
            <person name="Antonio M."/>
            <person name="Oren A."/>
            <person name="Chaudhuri R.R."/>
            <person name="La Ragione R."/>
            <person name="Hildebrand F."/>
            <person name="Pallen M.J."/>
        </authorList>
    </citation>
    <scope>NUCLEOTIDE SEQUENCE</scope>
    <source>
        <strain evidence="1">CHK195-12923</strain>
    </source>
</reference>
<name>A0A9D1MKC6_9FIRM</name>